<dbReference type="AlphaFoldDB" id="A0A385SXE3"/>
<dbReference type="Proteomes" id="UP000266183">
    <property type="component" value="Chromosome"/>
</dbReference>
<gene>
    <name evidence="1" type="ORF">D4L85_34070</name>
</gene>
<organism evidence="1 2">
    <name type="scientific">Chryseolinea soli</name>
    <dbReference type="NCBI Taxonomy" id="2321403"/>
    <lineage>
        <taxon>Bacteria</taxon>
        <taxon>Pseudomonadati</taxon>
        <taxon>Bacteroidota</taxon>
        <taxon>Cytophagia</taxon>
        <taxon>Cytophagales</taxon>
        <taxon>Fulvivirgaceae</taxon>
        <taxon>Chryseolinea</taxon>
    </lineage>
</organism>
<reference evidence="2" key="1">
    <citation type="submission" date="2018-09" db="EMBL/GenBank/DDBJ databases">
        <title>Chryseolinea sp. KIS68-18 isolated from soil.</title>
        <authorList>
            <person name="Weon H.-Y."/>
            <person name="Kwon S.-W."/>
            <person name="Lee S.A."/>
        </authorList>
    </citation>
    <scope>NUCLEOTIDE SEQUENCE [LARGE SCALE GENOMIC DNA]</scope>
    <source>
        <strain evidence="2">KIS68-18</strain>
    </source>
</reference>
<evidence type="ECO:0000313" key="2">
    <source>
        <dbReference type="Proteomes" id="UP000266183"/>
    </source>
</evidence>
<protein>
    <submittedName>
        <fullName evidence="1">Uncharacterized protein</fullName>
    </submittedName>
</protein>
<sequence>MATIHEPISEWSITVTVLVTPDEPHDPLIVFNTIEFKTLAMLREYFLSQYSFAKSLGYRLTQKPRLGEDNERLVGRLGFEYRDRFTHPKMEFKSVDDFVRFLKAHPALATAVEYVQKH</sequence>
<dbReference type="EMBL" id="CP032382">
    <property type="protein sequence ID" value="AYB35306.1"/>
    <property type="molecule type" value="Genomic_DNA"/>
</dbReference>
<dbReference type="KEGG" id="chk:D4L85_34070"/>
<keyword evidence="2" id="KW-1185">Reference proteome</keyword>
<evidence type="ECO:0000313" key="1">
    <source>
        <dbReference type="EMBL" id="AYB35306.1"/>
    </source>
</evidence>
<dbReference type="RefSeq" id="WP_119758554.1">
    <property type="nucleotide sequence ID" value="NZ_CP032382.1"/>
</dbReference>
<accession>A0A385SXE3</accession>
<proteinExistence type="predicted"/>
<name>A0A385SXE3_9BACT</name>